<organism evidence="1">
    <name type="scientific">Plasmodium falciparum Santa Lucia</name>
    <dbReference type="NCBI Taxonomy" id="478859"/>
    <lineage>
        <taxon>Eukaryota</taxon>
        <taxon>Sar</taxon>
        <taxon>Alveolata</taxon>
        <taxon>Apicomplexa</taxon>
        <taxon>Aconoidasida</taxon>
        <taxon>Haemosporida</taxon>
        <taxon>Plasmodiidae</taxon>
        <taxon>Plasmodium</taxon>
        <taxon>Plasmodium (Laverania)</taxon>
    </lineage>
</organism>
<dbReference type="OrthoDB" id="376418at2759"/>
<dbReference type="Proteomes" id="UP000030666">
    <property type="component" value="Unassembled WGS sequence"/>
</dbReference>
<dbReference type="EMBL" id="KE123508">
    <property type="protein sequence ID" value="EUT81148.1"/>
    <property type="molecule type" value="Genomic_DNA"/>
</dbReference>
<protein>
    <submittedName>
        <fullName evidence="1">Uncharacterized protein</fullName>
    </submittedName>
</protein>
<evidence type="ECO:0000313" key="1">
    <source>
        <dbReference type="EMBL" id="EUT81148.1"/>
    </source>
</evidence>
<dbReference type="PANTHER" id="PTHR10009:SF18">
    <property type="entry name" value="PROTEIN YELLOW-LIKE PROTEIN"/>
    <property type="match status" value="1"/>
</dbReference>
<sequence>MNNNNNEYENSTDLKNTNMIDNKNKDLFIGNSDFFCHLNKNNDDPINIKNLVMWPIASRTMNNQNEITYLEDEDDEEYATTKFLRAHDILLSVDDHFPVEDLNNLKRFLLYFKEISRRLTITNNNYKNIYDVSKHLKAFKYVENIRFTCVTNTYAECLLNFIYALDYIKYNVPLYYNKTYYVLRKISLEIIKEIEKLTMLLVRLKHEKLYTKCNMYYKQYIELESNVKNTILEKVNEFQSILIREYLSFQKKLN</sequence>
<dbReference type="PANTHER" id="PTHR10009">
    <property type="entry name" value="PROTEIN YELLOW-RELATED"/>
    <property type="match status" value="1"/>
</dbReference>
<dbReference type="AlphaFoldDB" id="W7FDH7"/>
<accession>W7FDH7</accession>
<proteinExistence type="predicted"/>
<gene>
    <name evidence="1" type="ORF">PFAG_04367</name>
</gene>
<dbReference type="InterPro" id="IPR017996">
    <property type="entry name" value="MRJP/yellow-related"/>
</dbReference>
<reference evidence="1" key="1">
    <citation type="submission" date="2013-02" db="EMBL/GenBank/DDBJ databases">
        <title>The Genome Sequence of Plasmodium falciparum Santa Lucia.</title>
        <authorList>
            <consortium name="The Broad Institute Genome Sequencing Platform"/>
            <consortium name="The Broad Institute Genome Sequencing Center for Infectious Disease"/>
            <person name="Neafsey D."/>
            <person name="Cheeseman I."/>
            <person name="Volkman S."/>
            <person name="Adams J."/>
            <person name="Walker B."/>
            <person name="Young S.K."/>
            <person name="Zeng Q."/>
            <person name="Gargeya S."/>
            <person name="Fitzgerald M."/>
            <person name="Haas B."/>
            <person name="Abouelleil A."/>
            <person name="Alvarado L."/>
            <person name="Arachchi H.M."/>
            <person name="Berlin A.M."/>
            <person name="Chapman S.B."/>
            <person name="Dewar J."/>
            <person name="Goldberg J."/>
            <person name="Griggs A."/>
            <person name="Gujja S."/>
            <person name="Hansen M."/>
            <person name="Howarth C."/>
            <person name="Imamovic A."/>
            <person name="Larimer J."/>
            <person name="McCowan C."/>
            <person name="Murphy C."/>
            <person name="Neiman D."/>
            <person name="Pearson M."/>
            <person name="Priest M."/>
            <person name="Roberts A."/>
            <person name="Saif S."/>
            <person name="Shea T."/>
            <person name="Sisk P."/>
            <person name="Sykes S."/>
            <person name="Wortman J."/>
            <person name="Nusbaum C."/>
            <person name="Birren B."/>
        </authorList>
    </citation>
    <scope>NUCLEOTIDE SEQUENCE [LARGE SCALE GENOMIC DNA]</scope>
    <source>
        <strain evidence="1">Santa Lucia</strain>
    </source>
</reference>
<name>W7FDH7_PLAFA</name>